<dbReference type="AlphaFoldDB" id="A0A9W8DYI2"/>
<dbReference type="Proteomes" id="UP001150569">
    <property type="component" value="Unassembled WGS sequence"/>
</dbReference>
<evidence type="ECO:0000313" key="5">
    <source>
        <dbReference type="Proteomes" id="UP001150569"/>
    </source>
</evidence>
<keyword evidence="5" id="KW-1185">Reference proteome</keyword>
<comment type="caution">
    <text evidence="4">The sequence shown here is derived from an EMBL/GenBank/DDBJ whole genome shotgun (WGS) entry which is preliminary data.</text>
</comment>
<feature type="chain" id="PRO_5040766992" description="Yeast cell wall synthesis Kre9/Knh1-like N-terminal domain-containing protein" evidence="2">
    <location>
        <begin position="21"/>
        <end position="213"/>
    </location>
</feature>
<dbReference type="OrthoDB" id="2339190at2759"/>
<dbReference type="EMBL" id="JANBPT010000036">
    <property type="protein sequence ID" value="KAJ1929396.1"/>
    <property type="molecule type" value="Genomic_DNA"/>
</dbReference>
<name>A0A9W8DYI2_9FUNG</name>
<gene>
    <name evidence="4" type="ORF">IWQ60_001199</name>
</gene>
<organism evidence="4 5">
    <name type="scientific">Tieghemiomyces parasiticus</name>
    <dbReference type="NCBI Taxonomy" id="78921"/>
    <lineage>
        <taxon>Eukaryota</taxon>
        <taxon>Fungi</taxon>
        <taxon>Fungi incertae sedis</taxon>
        <taxon>Zoopagomycota</taxon>
        <taxon>Kickxellomycotina</taxon>
        <taxon>Dimargaritomycetes</taxon>
        <taxon>Dimargaritales</taxon>
        <taxon>Dimargaritaceae</taxon>
        <taxon>Tieghemiomyces</taxon>
    </lineage>
</organism>
<reference evidence="4" key="1">
    <citation type="submission" date="2022-07" db="EMBL/GenBank/DDBJ databases">
        <title>Phylogenomic reconstructions and comparative analyses of Kickxellomycotina fungi.</title>
        <authorList>
            <person name="Reynolds N.K."/>
            <person name="Stajich J.E."/>
            <person name="Barry K."/>
            <person name="Grigoriev I.V."/>
            <person name="Crous P."/>
            <person name="Smith M.E."/>
        </authorList>
    </citation>
    <scope>NUCLEOTIDE SEQUENCE</scope>
    <source>
        <strain evidence="4">RSA 861</strain>
    </source>
</reference>
<evidence type="ECO:0000256" key="2">
    <source>
        <dbReference type="SAM" id="SignalP"/>
    </source>
</evidence>
<sequence length="213" mass="22932">MSSLPRVLLAACLLVLGTNAIVLEVLHPFSQTVWHSGQKVKIQYSLQPDAGQRELFVNEGEKFDAYLVKGGNFEYVKLIKHECNLAEGGITFTVPNVEPGNDYYVRIGNYDNNNFSHVFTIENPNGNVRDPIDPSLRSEYDDVYHKWDRVSGKAATSSISGNSLASISTKTATSKSSSATATASPDADSAAGTLSVNAVACGALTTLGLLRFL</sequence>
<evidence type="ECO:0000256" key="1">
    <source>
        <dbReference type="ARBA" id="ARBA00022729"/>
    </source>
</evidence>
<feature type="signal peptide" evidence="2">
    <location>
        <begin position="1"/>
        <end position="20"/>
    </location>
</feature>
<keyword evidence="1 2" id="KW-0732">Signal</keyword>
<feature type="domain" description="Yeast cell wall synthesis Kre9/Knh1-like N-terminal" evidence="3">
    <location>
        <begin position="28"/>
        <end position="121"/>
    </location>
</feature>
<evidence type="ECO:0000259" key="3">
    <source>
        <dbReference type="Pfam" id="PF10342"/>
    </source>
</evidence>
<proteinExistence type="predicted"/>
<protein>
    <recommendedName>
        <fullName evidence="3">Yeast cell wall synthesis Kre9/Knh1-like N-terminal domain-containing protein</fullName>
    </recommendedName>
</protein>
<accession>A0A9W8DYI2</accession>
<dbReference type="InterPro" id="IPR018466">
    <property type="entry name" value="Kre9/Knh1-like_N"/>
</dbReference>
<evidence type="ECO:0000313" key="4">
    <source>
        <dbReference type="EMBL" id="KAJ1929396.1"/>
    </source>
</evidence>
<dbReference type="Pfam" id="PF10342">
    <property type="entry name" value="Kre9_KNH"/>
    <property type="match status" value="1"/>
</dbReference>